<dbReference type="EMBL" id="CACQ02003989">
    <property type="protein sequence ID" value="CCF40287.1"/>
    <property type="molecule type" value="Genomic_DNA"/>
</dbReference>
<feature type="signal peptide" evidence="1">
    <location>
        <begin position="1"/>
        <end position="38"/>
    </location>
</feature>
<protein>
    <recommendedName>
        <fullName evidence="4">Secreted protein</fullName>
    </recommendedName>
</protein>
<sequence>MVQSLCVSTFSRRQTSYGWPRSNAMMPVIFLFFSFILARTSPASDGPCGMKGFHPPRDVVFFFQQMYYGNFFSHFRRHVGLSVSAWPIQRSSEEHGSGMVIGHHRSTHDAPPPLLAERLDTSHARNERADQLPKTPAQPHFRIWPHRSAVVARPYLLDNVDDGKGLHSTSPSTIGGRDG</sequence>
<name>H1VJ84_COLHI</name>
<organism evidence="2 3">
    <name type="scientific">Colletotrichum higginsianum (strain IMI 349063)</name>
    <name type="common">Crucifer anthracnose fungus</name>
    <dbReference type="NCBI Taxonomy" id="759273"/>
    <lineage>
        <taxon>Eukaryota</taxon>
        <taxon>Fungi</taxon>
        <taxon>Dikarya</taxon>
        <taxon>Ascomycota</taxon>
        <taxon>Pezizomycotina</taxon>
        <taxon>Sordariomycetes</taxon>
        <taxon>Hypocreomycetidae</taxon>
        <taxon>Glomerellales</taxon>
        <taxon>Glomerellaceae</taxon>
        <taxon>Colletotrichum</taxon>
        <taxon>Colletotrichum destructivum species complex</taxon>
    </lineage>
</organism>
<accession>H1VJ84</accession>
<evidence type="ECO:0000313" key="3">
    <source>
        <dbReference type="Proteomes" id="UP000007174"/>
    </source>
</evidence>
<evidence type="ECO:0000313" key="2">
    <source>
        <dbReference type="EMBL" id="CCF40287.1"/>
    </source>
</evidence>
<dbReference type="Proteomes" id="UP000007174">
    <property type="component" value="Unassembled WGS sequence"/>
</dbReference>
<proteinExistence type="predicted"/>
<evidence type="ECO:0008006" key="4">
    <source>
        <dbReference type="Google" id="ProtNLM"/>
    </source>
</evidence>
<evidence type="ECO:0000256" key="1">
    <source>
        <dbReference type="SAM" id="SignalP"/>
    </source>
</evidence>
<reference evidence="3" key="1">
    <citation type="journal article" date="2012" name="Nat. Genet.">
        <title>Lifestyle transitions in plant pathogenic Colletotrichum fungi deciphered by genome and transcriptome analyses.</title>
        <authorList>
            <person name="O'Connell R.J."/>
            <person name="Thon M.R."/>
            <person name="Hacquard S."/>
            <person name="Amyotte S.G."/>
            <person name="Kleemann J."/>
            <person name="Torres M.F."/>
            <person name="Damm U."/>
            <person name="Buiate E.A."/>
            <person name="Epstein L."/>
            <person name="Alkan N."/>
            <person name="Altmueller J."/>
            <person name="Alvarado-Balderrama L."/>
            <person name="Bauser C.A."/>
            <person name="Becker C."/>
            <person name="Birren B.W."/>
            <person name="Chen Z."/>
            <person name="Choi J."/>
            <person name="Crouch J.A."/>
            <person name="Duvick J.P."/>
            <person name="Farman M.A."/>
            <person name="Gan P."/>
            <person name="Heiman D."/>
            <person name="Henrissat B."/>
            <person name="Howard R.J."/>
            <person name="Kabbage M."/>
            <person name="Koch C."/>
            <person name="Kracher B."/>
            <person name="Kubo Y."/>
            <person name="Law A.D."/>
            <person name="Lebrun M.-H."/>
            <person name="Lee Y.-H."/>
            <person name="Miyara I."/>
            <person name="Moore N."/>
            <person name="Neumann U."/>
            <person name="Nordstroem K."/>
            <person name="Panaccione D.G."/>
            <person name="Panstruga R."/>
            <person name="Place M."/>
            <person name="Proctor R.H."/>
            <person name="Prusky D."/>
            <person name="Rech G."/>
            <person name="Reinhardt R."/>
            <person name="Rollins J.A."/>
            <person name="Rounsley S."/>
            <person name="Schardl C.L."/>
            <person name="Schwartz D.C."/>
            <person name="Shenoy N."/>
            <person name="Shirasu K."/>
            <person name="Sikhakolli U.R."/>
            <person name="Stueber K."/>
            <person name="Sukno S.A."/>
            <person name="Sweigard J.A."/>
            <person name="Takano Y."/>
            <person name="Takahara H."/>
            <person name="Trail F."/>
            <person name="van der Does H.C."/>
            <person name="Voll L.M."/>
            <person name="Will I."/>
            <person name="Young S."/>
            <person name="Zeng Q."/>
            <person name="Zhang J."/>
            <person name="Zhou S."/>
            <person name="Dickman M.B."/>
            <person name="Schulze-Lefert P."/>
            <person name="Ver Loren van Themaat E."/>
            <person name="Ma L.-J."/>
            <person name="Vaillancourt L.J."/>
        </authorList>
    </citation>
    <scope>NUCLEOTIDE SEQUENCE [LARGE SCALE GENOMIC DNA]</scope>
    <source>
        <strain evidence="3">IMI 349063</strain>
    </source>
</reference>
<dbReference type="AlphaFoldDB" id="H1VJ84"/>
<gene>
    <name evidence="2" type="ORF">CH063_10896</name>
</gene>
<keyword evidence="1" id="KW-0732">Signal</keyword>
<feature type="chain" id="PRO_5003555097" description="Secreted protein" evidence="1">
    <location>
        <begin position="39"/>
        <end position="179"/>
    </location>
</feature>
<dbReference type="HOGENOM" id="CLU_1503341_0_0_1"/>